<reference evidence="4" key="1">
    <citation type="submission" date="2025-08" db="UniProtKB">
        <authorList>
            <consortium name="RefSeq"/>
        </authorList>
    </citation>
    <scope>IDENTIFICATION</scope>
    <source>
        <tissue evidence="4">Testes</tissue>
    </source>
</reference>
<gene>
    <name evidence="4" type="primary">LOC102804517</name>
</gene>
<dbReference type="GeneID" id="102804517"/>
<evidence type="ECO:0000313" key="4">
    <source>
        <dbReference type="RefSeq" id="XP_006817403.1"/>
    </source>
</evidence>
<dbReference type="Gene3D" id="3.80.10.10">
    <property type="entry name" value="Ribonuclease Inhibitor"/>
    <property type="match status" value="1"/>
</dbReference>
<evidence type="ECO:0000256" key="1">
    <source>
        <dbReference type="SAM" id="MobiDB-lite"/>
    </source>
</evidence>
<dbReference type="InterPro" id="IPR032675">
    <property type="entry name" value="LRR_dom_sf"/>
</dbReference>
<dbReference type="InterPro" id="IPR052813">
    <property type="entry name" value="CMIP"/>
</dbReference>
<feature type="region of interest" description="Disordered" evidence="1">
    <location>
        <begin position="15"/>
        <end position="39"/>
    </location>
</feature>
<proteinExistence type="predicted"/>
<evidence type="ECO:0000313" key="3">
    <source>
        <dbReference type="Proteomes" id="UP000694865"/>
    </source>
</evidence>
<dbReference type="InterPro" id="IPR056429">
    <property type="entry name" value="PH_CMIP"/>
</dbReference>
<organism evidence="3 4">
    <name type="scientific">Saccoglossus kowalevskii</name>
    <name type="common">Acorn worm</name>
    <dbReference type="NCBI Taxonomy" id="10224"/>
    <lineage>
        <taxon>Eukaryota</taxon>
        <taxon>Metazoa</taxon>
        <taxon>Hemichordata</taxon>
        <taxon>Enteropneusta</taxon>
        <taxon>Harrimaniidae</taxon>
        <taxon>Saccoglossus</taxon>
    </lineage>
</organism>
<feature type="domain" description="C-Maf-inducing protein PH" evidence="2">
    <location>
        <begin position="46"/>
        <end position="166"/>
    </location>
</feature>
<name>A0ABM0MBL2_SACKO</name>
<dbReference type="RefSeq" id="XP_006817403.1">
    <property type="nucleotide sequence ID" value="XM_006817340.1"/>
</dbReference>
<evidence type="ECO:0000259" key="2">
    <source>
        <dbReference type="Pfam" id="PF23066"/>
    </source>
</evidence>
<dbReference type="SUPFAM" id="SSF50729">
    <property type="entry name" value="PH domain-like"/>
    <property type="match status" value="1"/>
</dbReference>
<protein>
    <submittedName>
        <fullName evidence="4">C-Maf-inducing protein-like</fullName>
    </submittedName>
</protein>
<keyword evidence="3" id="KW-1185">Reference proteome</keyword>
<dbReference type="SUPFAM" id="SSF52047">
    <property type="entry name" value="RNI-like"/>
    <property type="match status" value="1"/>
</dbReference>
<accession>A0ABM0MBL2</accession>
<dbReference type="PANTHER" id="PTHR25480:SF0">
    <property type="entry name" value="C-MAF-INDUCING PROTEIN"/>
    <property type="match status" value="1"/>
</dbReference>
<dbReference type="PANTHER" id="PTHR25480">
    <property type="entry name" value="LEUCINE-RICH REPEAT-CONTAINING PROTEIN 73"/>
    <property type="match status" value="1"/>
</dbReference>
<sequence length="696" mass="78697">MADCSGLVGNGNGQSNGLGQENACATPPTTPSSPTPISRPIGGTLKYKLLHEGDIQVCCLNHARTVISKILSSKFLRRWEPHHIVLADSTIYSTTPLGFMECPIPYNSIEDVYIVSRWDAGQKFCIRILLPTGSVLLQASNIYLRDQWLHSIQWKRTVNKYKKLLRNTKKTEVLIQEIKNLIEMTINTHVQDEDVSQVPLEIVSDILSQNTDVLNSVAHENVIVALAPLLENNQPSPEICAFFSKHCKNSPRSNVVIEMFTPVVQRILKHNMDFGKFPRMRMFVQDYILALNSKLEGIIVVQDFVQRMHGPASTCPHPRVLPNLVSVCLASIYSYFEDRDRCNSKGRSPGVGMLRGIRMEGLLVEEETEIRDEELMMCFVTILKFMAEYDDWLPNLASLLQPIPFPKEALTHERFTIHLKYVIRRFAEDNRCDVHTSVCGVRDGKDGWFNIYCPGGLACDDDGELFSVMMRRLVGCCCRRKKFLQMVCRKLLGPVMLMALRRDSVMMEVSLSMVNLKIVYNHDDRLQVITTLESTPEGRKMYADLCERQIALKELQSKGGPKTLSLPPKSTDADLRQLLNSGSFGNLECLNLAFTHVTSACAETIIRLPNLKYLNLWSTNFGDTGLQLISEHLLKLQVLNLCETTVTDEGLNCLTQIKSLRRLNLNSTQLSALTFVKLKAHLPSLEECDVRYTDAW</sequence>
<dbReference type="Proteomes" id="UP000694865">
    <property type="component" value="Unplaced"/>
</dbReference>
<dbReference type="Pfam" id="PF23066">
    <property type="entry name" value="PH_21"/>
    <property type="match status" value="1"/>
</dbReference>